<evidence type="ECO:0000313" key="3">
    <source>
        <dbReference type="Proteomes" id="UP000238479"/>
    </source>
</evidence>
<geneLocation type="mitochondrion" evidence="2"/>
<dbReference type="EMBL" id="PDCK01000047">
    <property type="protein sequence ID" value="PRQ15657.1"/>
    <property type="molecule type" value="Genomic_DNA"/>
</dbReference>
<keyword evidence="3" id="KW-1185">Reference proteome</keyword>
<comment type="caution">
    <text evidence="2">The sequence shown here is derived from an EMBL/GenBank/DDBJ whole genome shotgun (WGS) entry which is preliminary data.</text>
</comment>
<dbReference type="Gramene" id="PRQ15657">
    <property type="protein sequence ID" value="PRQ15657"/>
    <property type="gene ID" value="RchiOBHm_MTg0499061"/>
</dbReference>
<evidence type="ECO:0000313" key="2">
    <source>
        <dbReference type="EMBL" id="PRQ15657.1"/>
    </source>
</evidence>
<keyword evidence="2" id="KW-0496">Mitochondrion</keyword>
<sequence length="102" mass="11169">MLKLCTVTHGYFSTSQDESGMHPTKHPNTKSAAGSLPSPLSFKRKTDASWYRSSLACIVVQFLSCFRRSCHDNQGFSQFLSGILTLSFVEVSPPPAEAGELL</sequence>
<evidence type="ECO:0000256" key="1">
    <source>
        <dbReference type="SAM" id="MobiDB-lite"/>
    </source>
</evidence>
<feature type="region of interest" description="Disordered" evidence="1">
    <location>
        <begin position="13"/>
        <end position="38"/>
    </location>
</feature>
<proteinExistence type="predicted"/>
<protein>
    <submittedName>
        <fullName evidence="2">Uncharacterized protein</fullName>
    </submittedName>
</protein>
<accession>A0A2P6P160</accession>
<dbReference type="Proteomes" id="UP000238479">
    <property type="component" value="Mitochondrion MT"/>
</dbReference>
<name>A0A2P6P160_ROSCH</name>
<dbReference type="AlphaFoldDB" id="A0A2P6P160"/>
<gene>
    <name evidence="2" type="ORF">RchiOBHm_MTg0499061</name>
</gene>
<reference evidence="2 3" key="1">
    <citation type="journal article" date="2018" name="Nat. Genet.">
        <title>The Rosa genome provides new insights in the design of modern roses.</title>
        <authorList>
            <person name="Bendahmane M."/>
        </authorList>
    </citation>
    <scope>NUCLEOTIDE SEQUENCE [LARGE SCALE GENOMIC DNA]</scope>
    <source>
        <strain evidence="3">cv. Old Blush</strain>
    </source>
</reference>
<organism evidence="2 3">
    <name type="scientific">Rosa chinensis</name>
    <name type="common">China rose</name>
    <dbReference type="NCBI Taxonomy" id="74649"/>
    <lineage>
        <taxon>Eukaryota</taxon>
        <taxon>Viridiplantae</taxon>
        <taxon>Streptophyta</taxon>
        <taxon>Embryophyta</taxon>
        <taxon>Tracheophyta</taxon>
        <taxon>Spermatophyta</taxon>
        <taxon>Magnoliopsida</taxon>
        <taxon>eudicotyledons</taxon>
        <taxon>Gunneridae</taxon>
        <taxon>Pentapetalae</taxon>
        <taxon>rosids</taxon>
        <taxon>fabids</taxon>
        <taxon>Rosales</taxon>
        <taxon>Rosaceae</taxon>
        <taxon>Rosoideae</taxon>
        <taxon>Rosoideae incertae sedis</taxon>
        <taxon>Rosa</taxon>
    </lineage>
</organism>